<dbReference type="Gene3D" id="1.10.357.10">
    <property type="entry name" value="Tetracycline Repressor, domain 2"/>
    <property type="match status" value="1"/>
</dbReference>
<dbReference type="GO" id="GO:0000976">
    <property type="term" value="F:transcription cis-regulatory region binding"/>
    <property type="evidence" value="ECO:0007669"/>
    <property type="project" value="TreeGrafter"/>
</dbReference>
<evidence type="ECO:0000256" key="3">
    <source>
        <dbReference type="SAM" id="MobiDB-lite"/>
    </source>
</evidence>
<sequence>MGERSVTTRERIIKAAVKLFHGEGIRAVSVDAVAAKAGVTKRTLYYHFRSKDDLIAAYLETRDQPNLVVFRQWFDEAAGNVADKVEAIFHNLARSARHPKWKGCGFLRTSVELINMPGHPAIVAGRAHKKRVEDWLCGVFVDAGIEGTDARQLARQVILLIDGAFSVVLLHRDPAYMEAAGAAAASLVRARLATGREKEGPNGAPITAGDPDVEGDARDEDA</sequence>
<dbReference type="PANTHER" id="PTHR30055:SF200">
    <property type="entry name" value="HTH-TYPE TRANSCRIPTIONAL REPRESSOR BDCR"/>
    <property type="match status" value="1"/>
</dbReference>
<dbReference type="GO" id="GO:0003700">
    <property type="term" value="F:DNA-binding transcription factor activity"/>
    <property type="evidence" value="ECO:0007669"/>
    <property type="project" value="TreeGrafter"/>
</dbReference>
<dbReference type="InterPro" id="IPR050109">
    <property type="entry name" value="HTH-type_TetR-like_transc_reg"/>
</dbReference>
<dbReference type="Proteomes" id="UP000577362">
    <property type="component" value="Unassembled WGS sequence"/>
</dbReference>
<organism evidence="5 6">
    <name type="scientific">Chelatococcus caeni</name>
    <dbReference type="NCBI Taxonomy" id="1348468"/>
    <lineage>
        <taxon>Bacteria</taxon>
        <taxon>Pseudomonadati</taxon>
        <taxon>Pseudomonadota</taxon>
        <taxon>Alphaproteobacteria</taxon>
        <taxon>Hyphomicrobiales</taxon>
        <taxon>Chelatococcaceae</taxon>
        <taxon>Chelatococcus</taxon>
    </lineage>
</organism>
<dbReference type="EMBL" id="JACIEN010000001">
    <property type="protein sequence ID" value="MBB4016451.1"/>
    <property type="molecule type" value="Genomic_DNA"/>
</dbReference>
<name>A0A840BSQ6_9HYPH</name>
<accession>A0A840BSQ6</accession>
<feature type="domain" description="HTH tetR-type" evidence="4">
    <location>
        <begin position="6"/>
        <end position="66"/>
    </location>
</feature>
<dbReference type="Pfam" id="PF00440">
    <property type="entry name" value="TetR_N"/>
    <property type="match status" value="1"/>
</dbReference>
<dbReference type="PRINTS" id="PR00455">
    <property type="entry name" value="HTHTETR"/>
</dbReference>
<dbReference type="PROSITE" id="PS01081">
    <property type="entry name" value="HTH_TETR_1"/>
    <property type="match status" value="1"/>
</dbReference>
<dbReference type="AlphaFoldDB" id="A0A840BSQ6"/>
<reference evidence="5 6" key="1">
    <citation type="submission" date="2020-08" db="EMBL/GenBank/DDBJ databases">
        <title>Genomic Encyclopedia of Type Strains, Phase IV (KMG-IV): sequencing the most valuable type-strain genomes for metagenomic binning, comparative biology and taxonomic classification.</title>
        <authorList>
            <person name="Goeker M."/>
        </authorList>
    </citation>
    <scope>NUCLEOTIDE SEQUENCE [LARGE SCALE GENOMIC DNA]</scope>
    <source>
        <strain evidence="5 6">DSM 103737</strain>
    </source>
</reference>
<feature type="compositionally biased region" description="Acidic residues" evidence="3">
    <location>
        <begin position="211"/>
        <end position="222"/>
    </location>
</feature>
<dbReference type="InterPro" id="IPR023772">
    <property type="entry name" value="DNA-bd_HTH_TetR-type_CS"/>
</dbReference>
<dbReference type="PANTHER" id="PTHR30055">
    <property type="entry name" value="HTH-TYPE TRANSCRIPTIONAL REGULATOR RUTR"/>
    <property type="match status" value="1"/>
</dbReference>
<keyword evidence="1 2" id="KW-0238">DNA-binding</keyword>
<dbReference type="InterPro" id="IPR009057">
    <property type="entry name" value="Homeodomain-like_sf"/>
</dbReference>
<dbReference type="SUPFAM" id="SSF46689">
    <property type="entry name" value="Homeodomain-like"/>
    <property type="match status" value="1"/>
</dbReference>
<keyword evidence="6" id="KW-1185">Reference proteome</keyword>
<dbReference type="InterPro" id="IPR001647">
    <property type="entry name" value="HTH_TetR"/>
</dbReference>
<proteinExistence type="predicted"/>
<evidence type="ECO:0000256" key="2">
    <source>
        <dbReference type="PROSITE-ProRule" id="PRU00335"/>
    </source>
</evidence>
<evidence type="ECO:0000256" key="1">
    <source>
        <dbReference type="ARBA" id="ARBA00023125"/>
    </source>
</evidence>
<feature type="DNA-binding region" description="H-T-H motif" evidence="2">
    <location>
        <begin position="29"/>
        <end position="48"/>
    </location>
</feature>
<evidence type="ECO:0000313" key="6">
    <source>
        <dbReference type="Proteomes" id="UP000577362"/>
    </source>
</evidence>
<dbReference type="RefSeq" id="WP_183316121.1">
    <property type="nucleotide sequence ID" value="NZ_JACIEN010000001.1"/>
</dbReference>
<evidence type="ECO:0000313" key="5">
    <source>
        <dbReference type="EMBL" id="MBB4016451.1"/>
    </source>
</evidence>
<gene>
    <name evidence="5" type="ORF">GGR16_001457</name>
</gene>
<dbReference type="InterPro" id="IPR036271">
    <property type="entry name" value="Tet_transcr_reg_TetR-rel_C_sf"/>
</dbReference>
<comment type="caution">
    <text evidence="5">The sequence shown here is derived from an EMBL/GenBank/DDBJ whole genome shotgun (WGS) entry which is preliminary data.</text>
</comment>
<dbReference type="SUPFAM" id="SSF48498">
    <property type="entry name" value="Tetracyclin repressor-like, C-terminal domain"/>
    <property type="match status" value="1"/>
</dbReference>
<evidence type="ECO:0000259" key="4">
    <source>
        <dbReference type="PROSITE" id="PS50977"/>
    </source>
</evidence>
<dbReference type="PROSITE" id="PS50977">
    <property type="entry name" value="HTH_TETR_2"/>
    <property type="match status" value="1"/>
</dbReference>
<protein>
    <submittedName>
        <fullName evidence="5">AcrR family transcriptional regulator</fullName>
    </submittedName>
</protein>
<feature type="region of interest" description="Disordered" evidence="3">
    <location>
        <begin position="195"/>
        <end position="222"/>
    </location>
</feature>